<dbReference type="Proteomes" id="UP000401717">
    <property type="component" value="Unassembled WGS sequence"/>
</dbReference>
<dbReference type="Proteomes" id="UP001055303">
    <property type="component" value="Unassembled WGS sequence"/>
</dbReference>
<reference evidence="1" key="2">
    <citation type="journal article" date="2021" name="Front. Microbiol.">
        <title>Comprehensive Comparative Genomics and Phenotyping of Methylobacterium Species.</title>
        <authorList>
            <person name="Alessa O."/>
            <person name="Ogura Y."/>
            <person name="Fujitani Y."/>
            <person name="Takami H."/>
            <person name="Hayashi T."/>
            <person name="Sahin N."/>
            <person name="Tani A."/>
        </authorList>
    </citation>
    <scope>NUCLEOTIDE SEQUENCE</scope>
    <source>
        <strain evidence="1">DSM 22415</strain>
    </source>
</reference>
<accession>A0A564FSK1</accession>
<reference evidence="1" key="3">
    <citation type="submission" date="2021-08" db="EMBL/GenBank/DDBJ databases">
        <authorList>
            <person name="Tani A."/>
            <person name="Ola A."/>
            <person name="Ogura Y."/>
            <person name="Katsura K."/>
            <person name="Hayashi T."/>
        </authorList>
    </citation>
    <scope>NUCLEOTIDE SEQUENCE</scope>
    <source>
        <strain evidence="1">DSM 22415</strain>
    </source>
</reference>
<protein>
    <submittedName>
        <fullName evidence="2">Uncharacterized protein</fullName>
    </submittedName>
</protein>
<proteinExistence type="predicted"/>
<organism evidence="2 3">
    <name type="scientific">Methylobacterium dankookense</name>
    <dbReference type="NCBI Taxonomy" id="560405"/>
    <lineage>
        <taxon>Bacteria</taxon>
        <taxon>Pseudomonadati</taxon>
        <taxon>Pseudomonadota</taxon>
        <taxon>Alphaproteobacteria</taxon>
        <taxon>Hyphomicrobiales</taxon>
        <taxon>Methylobacteriaceae</taxon>
        <taxon>Methylobacterium</taxon>
    </lineage>
</organism>
<evidence type="ECO:0000313" key="2">
    <source>
        <dbReference type="EMBL" id="VUF11145.1"/>
    </source>
</evidence>
<evidence type="ECO:0000313" key="3">
    <source>
        <dbReference type="Proteomes" id="UP000401717"/>
    </source>
</evidence>
<dbReference type="EMBL" id="CABFVH010000003">
    <property type="protein sequence ID" value="VUF11145.1"/>
    <property type="molecule type" value="Genomic_DNA"/>
</dbReference>
<reference evidence="2 3" key="1">
    <citation type="submission" date="2019-06" db="EMBL/GenBank/DDBJ databases">
        <authorList>
            <person name="Rodrigo-Torres L."/>
            <person name="Arahal R. D."/>
            <person name="Lucena T."/>
        </authorList>
    </citation>
    <scope>NUCLEOTIDE SEQUENCE [LARGE SCALE GENOMIC DNA]</scope>
    <source>
        <strain evidence="2 3">SW08-7</strain>
    </source>
</reference>
<evidence type="ECO:0000313" key="1">
    <source>
        <dbReference type="EMBL" id="GJD58393.1"/>
    </source>
</evidence>
<name>A0A564FSK1_9HYPH</name>
<sequence length="83" mass="8798">MTRLQETLRTFAGLLAAEQPVNAGEADAAIWAYLASFEGLDAQAEALGVLERAVAGLDAGSAFMPILLDTLERHRARLSEPSA</sequence>
<dbReference type="EMBL" id="BPQI01000146">
    <property type="protein sequence ID" value="GJD58393.1"/>
    <property type="molecule type" value="Genomic_DNA"/>
</dbReference>
<dbReference type="OrthoDB" id="7998320at2"/>
<evidence type="ECO:0000313" key="4">
    <source>
        <dbReference type="Proteomes" id="UP001055303"/>
    </source>
</evidence>
<keyword evidence="4" id="KW-1185">Reference proteome</keyword>
<dbReference type="RefSeq" id="WP_144760490.1">
    <property type="nucleotide sequence ID" value="NZ_BPQI01000146.1"/>
</dbReference>
<dbReference type="AlphaFoldDB" id="A0A564FSK1"/>
<gene>
    <name evidence="1" type="ORF">IFDJLNFL_4312</name>
    <name evidence="2" type="ORF">MTDSW087_00818</name>
</gene>